<evidence type="ECO:0000259" key="5">
    <source>
        <dbReference type="Pfam" id="PF01979"/>
    </source>
</evidence>
<evidence type="ECO:0000256" key="3">
    <source>
        <dbReference type="ARBA" id="ARBA00022801"/>
    </source>
</evidence>
<dbReference type="PANTHER" id="PTHR11113:SF6">
    <property type="entry name" value="ADENINE DEAMINASE YERA-RELATED"/>
    <property type="match status" value="1"/>
</dbReference>
<evidence type="ECO:0000313" key="8">
    <source>
        <dbReference type="Proteomes" id="UP000247978"/>
    </source>
</evidence>
<organism evidence="7 8">
    <name type="scientific">Pseudogracilibacillus auburnensis</name>
    <dbReference type="NCBI Taxonomy" id="1494959"/>
    <lineage>
        <taxon>Bacteria</taxon>
        <taxon>Bacillati</taxon>
        <taxon>Bacillota</taxon>
        <taxon>Bacilli</taxon>
        <taxon>Bacillales</taxon>
        <taxon>Bacillaceae</taxon>
        <taxon>Pseudogracilibacillus</taxon>
    </lineage>
</organism>
<evidence type="ECO:0000256" key="2">
    <source>
        <dbReference type="ARBA" id="ARBA00012782"/>
    </source>
</evidence>
<dbReference type="OrthoDB" id="9775607at2"/>
<dbReference type="Pfam" id="PF01979">
    <property type="entry name" value="Amidohydro_1"/>
    <property type="match status" value="1"/>
</dbReference>
<protein>
    <recommendedName>
        <fullName evidence="2">adenine deaminase</fullName>
        <ecNumber evidence="2">3.5.4.2</ecNumber>
    </recommendedName>
</protein>
<dbReference type="SUPFAM" id="SSF51556">
    <property type="entry name" value="Metallo-dependent hydrolases"/>
    <property type="match status" value="1"/>
</dbReference>
<dbReference type="AlphaFoldDB" id="A0A2V3WAR2"/>
<evidence type="ECO:0000256" key="4">
    <source>
        <dbReference type="ARBA" id="ARBA00047720"/>
    </source>
</evidence>
<feature type="domain" description="Adenine deaminase C-terminal" evidence="6">
    <location>
        <begin position="433"/>
        <end position="571"/>
    </location>
</feature>
<reference evidence="7 8" key="1">
    <citation type="submission" date="2018-05" db="EMBL/GenBank/DDBJ databases">
        <title>Genomic Encyclopedia of Type Strains, Phase IV (KMG-IV): sequencing the most valuable type-strain genomes for metagenomic binning, comparative biology and taxonomic classification.</title>
        <authorList>
            <person name="Goeker M."/>
        </authorList>
    </citation>
    <scope>NUCLEOTIDE SEQUENCE [LARGE SCALE GENOMIC DNA]</scope>
    <source>
        <strain evidence="7 8">DSM 28556</strain>
    </source>
</reference>
<gene>
    <name evidence="7" type="ORF">DFR56_101530</name>
</gene>
<evidence type="ECO:0000313" key="7">
    <source>
        <dbReference type="EMBL" id="PXW90616.1"/>
    </source>
</evidence>
<dbReference type="InterPro" id="IPR032466">
    <property type="entry name" value="Metal_Hydrolase"/>
</dbReference>
<dbReference type="EMBL" id="QJJQ01000001">
    <property type="protein sequence ID" value="PXW90616.1"/>
    <property type="molecule type" value="Genomic_DNA"/>
</dbReference>
<proteinExistence type="inferred from homology"/>
<accession>A0A2V3WAR2</accession>
<dbReference type="Pfam" id="PF13382">
    <property type="entry name" value="Adenine_deam_C"/>
    <property type="match status" value="1"/>
</dbReference>
<dbReference type="Proteomes" id="UP000247978">
    <property type="component" value="Unassembled WGS sequence"/>
</dbReference>
<evidence type="ECO:0000259" key="6">
    <source>
        <dbReference type="Pfam" id="PF13382"/>
    </source>
</evidence>
<dbReference type="EC" id="3.5.4.2" evidence="2"/>
<dbReference type="InterPro" id="IPR011059">
    <property type="entry name" value="Metal-dep_hydrolase_composite"/>
</dbReference>
<sequence>MLEQGQFWRNRELRAHVAVVEGNLAPTIVFKNSTYLNVFMKTWLQANIWIYKDRIIYVGDRMPEETEGTEIIDCTGQYLVPGYIEPHAHPFIVYNPEELAYHAATYGTTTLINDNMRLLSLFDKKKAFAIINDLHQLPISMFWWGRYDSQSMLRDEDTKFNTNDILTWMSHPAVVQGGELTSWPQLLAGDDRLLYWIQETKRLKKRVEGHFPGASEKTLTKLKLLGASADHEAMSGKEAIRRLQLGYHVALRYSSIRPDLPKILDELLAENVDAYDQMMLTTDGSTPAFTKRGLMNICIEIALEKGVPLAEAYRMATYNIAKYYGMDELLGSIAPGRLAHINILYEKNDPTPLSVMAKGKWILKDGVETEREDRMNWKKHDIKEASFNWELNDDDLQFSIPIGLKMVNDVIMKPYAVDIDITTDYLPKDSPDAFLLFIDRYGKWRVNTVISGFTKELGALCSTFSTTDDIILIGKKKSDMKLAWSRMKEIGGGIVLAHEGTIIYELPLKLEGAMYEGNMETLIDRETKCKQMLIESGYEFNDPIYNLLFLSSTHLPYIRVTQQGIVDVMKHETIVPANMR</sequence>
<keyword evidence="8" id="KW-1185">Reference proteome</keyword>
<dbReference type="Gene3D" id="3.20.20.140">
    <property type="entry name" value="Metal-dependent hydrolases"/>
    <property type="match status" value="1"/>
</dbReference>
<dbReference type="InterPro" id="IPR006680">
    <property type="entry name" value="Amidohydro-rel"/>
</dbReference>
<comment type="catalytic activity">
    <reaction evidence="4">
        <text>adenine + H2O + H(+) = hypoxanthine + NH4(+)</text>
        <dbReference type="Rhea" id="RHEA:23688"/>
        <dbReference type="ChEBI" id="CHEBI:15377"/>
        <dbReference type="ChEBI" id="CHEBI:15378"/>
        <dbReference type="ChEBI" id="CHEBI:16708"/>
        <dbReference type="ChEBI" id="CHEBI:17368"/>
        <dbReference type="ChEBI" id="CHEBI:28938"/>
        <dbReference type="EC" id="3.5.4.2"/>
    </reaction>
</comment>
<dbReference type="RefSeq" id="WP_110393860.1">
    <property type="nucleotide sequence ID" value="NZ_JBHUHB010000001.1"/>
</dbReference>
<dbReference type="PANTHER" id="PTHR11113">
    <property type="entry name" value="N-ACETYLGLUCOSAMINE-6-PHOSPHATE DEACETYLASE"/>
    <property type="match status" value="1"/>
</dbReference>
<keyword evidence="3" id="KW-0378">Hydrolase</keyword>
<name>A0A2V3WAR2_9BACI</name>
<dbReference type="SUPFAM" id="SSF51338">
    <property type="entry name" value="Composite domain of metallo-dependent hydrolases"/>
    <property type="match status" value="1"/>
</dbReference>
<dbReference type="GO" id="GO:0000034">
    <property type="term" value="F:adenine deaminase activity"/>
    <property type="evidence" value="ECO:0007669"/>
    <property type="project" value="UniProtKB-EC"/>
</dbReference>
<evidence type="ECO:0000256" key="1">
    <source>
        <dbReference type="ARBA" id="ARBA00006773"/>
    </source>
</evidence>
<dbReference type="Gene3D" id="2.30.40.10">
    <property type="entry name" value="Urease, subunit C, domain 1"/>
    <property type="match status" value="1"/>
</dbReference>
<comment type="similarity">
    <text evidence="1">Belongs to the metallo-dependent hydrolases superfamily. Adenine deaminase family.</text>
</comment>
<comment type="caution">
    <text evidence="7">The sequence shown here is derived from an EMBL/GenBank/DDBJ whole genome shotgun (WGS) entry which is preliminary data.</text>
</comment>
<dbReference type="InterPro" id="IPR026912">
    <property type="entry name" value="Adenine_deam_C"/>
</dbReference>
<feature type="domain" description="Amidohydrolase-related" evidence="5">
    <location>
        <begin position="78"/>
        <end position="362"/>
    </location>
</feature>